<comment type="caution">
    <text evidence="1">The sequence shown here is derived from an EMBL/GenBank/DDBJ whole genome shotgun (WGS) entry which is preliminary data.</text>
</comment>
<evidence type="ECO:0000313" key="1">
    <source>
        <dbReference type="EMBL" id="KAH7244846.1"/>
    </source>
</evidence>
<protein>
    <submittedName>
        <fullName evidence="1">Uncharacterized protein</fullName>
    </submittedName>
</protein>
<gene>
    <name evidence="1" type="ORF">B0J15DRAFT_403357</name>
</gene>
<accession>A0A9P9GT71</accession>
<dbReference type="Proteomes" id="UP000736672">
    <property type="component" value="Unassembled WGS sequence"/>
</dbReference>
<name>A0A9P9GT71_FUSSL</name>
<proteinExistence type="predicted"/>
<sequence length="375" mass="41321">MRFSDTLYFNKLEYSNKLEGLVACHRINEVREREVLKNRQIYGYSTKIGMGAILWIPTAGLSTITSVVGFRQLWVACAKLEVINSIIKKYGITPHQCGFRDRVVPIVTNVLTAGIGCGMSFLLSDVAAMGVEGASAQGVTFDPPTGFGEVVSSAAASPGSFVDGFFHGVEAQVDSVSAALDPGNTAANVTQATMENAVPLSVGAEFMDGGNVGFSAAAVVERFLVQQAVASSLEHLADQSARNKLYRRIAEEDQVAQIHPSEEMYEWQQDLEEVHDALHVQYAELITAHSELLNRNRGKNEKQHLVIQSKQMRDEVVSLGARARDNRSSAEECQRARFVSAWVSCLKTWEETMKEQAGVQAEWEIVIKKWKRGTY</sequence>
<keyword evidence="2" id="KW-1185">Reference proteome</keyword>
<dbReference type="EMBL" id="JAGTJS010000017">
    <property type="protein sequence ID" value="KAH7244846.1"/>
    <property type="molecule type" value="Genomic_DNA"/>
</dbReference>
<organism evidence="1 2">
    <name type="scientific">Fusarium solani</name>
    <name type="common">Filamentous fungus</name>
    <dbReference type="NCBI Taxonomy" id="169388"/>
    <lineage>
        <taxon>Eukaryota</taxon>
        <taxon>Fungi</taxon>
        <taxon>Dikarya</taxon>
        <taxon>Ascomycota</taxon>
        <taxon>Pezizomycotina</taxon>
        <taxon>Sordariomycetes</taxon>
        <taxon>Hypocreomycetidae</taxon>
        <taxon>Hypocreales</taxon>
        <taxon>Nectriaceae</taxon>
        <taxon>Fusarium</taxon>
        <taxon>Fusarium solani species complex</taxon>
    </lineage>
</organism>
<reference evidence="1" key="1">
    <citation type="journal article" date="2021" name="Nat. Commun.">
        <title>Genetic determinants of endophytism in the Arabidopsis root mycobiome.</title>
        <authorList>
            <person name="Mesny F."/>
            <person name="Miyauchi S."/>
            <person name="Thiergart T."/>
            <person name="Pickel B."/>
            <person name="Atanasova L."/>
            <person name="Karlsson M."/>
            <person name="Huettel B."/>
            <person name="Barry K.W."/>
            <person name="Haridas S."/>
            <person name="Chen C."/>
            <person name="Bauer D."/>
            <person name="Andreopoulos W."/>
            <person name="Pangilinan J."/>
            <person name="LaButti K."/>
            <person name="Riley R."/>
            <person name="Lipzen A."/>
            <person name="Clum A."/>
            <person name="Drula E."/>
            <person name="Henrissat B."/>
            <person name="Kohler A."/>
            <person name="Grigoriev I.V."/>
            <person name="Martin F.M."/>
            <person name="Hacquard S."/>
        </authorList>
    </citation>
    <scope>NUCLEOTIDE SEQUENCE</scope>
    <source>
        <strain evidence="1">FSSC 5 MPI-SDFR-AT-0091</strain>
    </source>
</reference>
<dbReference type="OrthoDB" id="5027717at2759"/>
<evidence type="ECO:0000313" key="2">
    <source>
        <dbReference type="Proteomes" id="UP000736672"/>
    </source>
</evidence>
<dbReference type="AlphaFoldDB" id="A0A9P9GT71"/>